<name>A0A931PV86_FIMGI</name>
<dbReference type="EMBL" id="JACOSL010000019">
    <property type="protein sequence ID" value="MBI1756000.1"/>
    <property type="molecule type" value="Genomic_DNA"/>
</dbReference>
<gene>
    <name evidence="2" type="ORF">HYR64_02720</name>
</gene>
<dbReference type="SUPFAM" id="SSF56300">
    <property type="entry name" value="Metallo-dependent phosphatases"/>
    <property type="match status" value="1"/>
</dbReference>
<proteinExistence type="predicted"/>
<comment type="caution">
    <text evidence="2">The sequence shown here is derived from an EMBL/GenBank/DDBJ whole genome shotgun (WGS) entry which is preliminary data.</text>
</comment>
<feature type="domain" description="Cytochrome c-552/4" evidence="1">
    <location>
        <begin position="229"/>
        <end position="297"/>
    </location>
</feature>
<dbReference type="Proteomes" id="UP000727962">
    <property type="component" value="Unassembled WGS sequence"/>
</dbReference>
<reference evidence="2" key="1">
    <citation type="submission" date="2020-07" db="EMBL/GenBank/DDBJ databases">
        <title>Huge and variable diversity of episymbiotic CPR bacteria and DPANN archaea in groundwater ecosystems.</title>
        <authorList>
            <person name="He C.Y."/>
            <person name="Keren R."/>
            <person name="Whittaker M."/>
            <person name="Farag I.F."/>
            <person name="Doudna J."/>
            <person name="Cate J.H.D."/>
            <person name="Banfield J.F."/>
        </authorList>
    </citation>
    <scope>NUCLEOTIDE SEQUENCE</scope>
    <source>
        <strain evidence="2">NC_groundwater_17_Pr7_B-0.1um_64_12</strain>
    </source>
</reference>
<evidence type="ECO:0000313" key="3">
    <source>
        <dbReference type="Proteomes" id="UP000727962"/>
    </source>
</evidence>
<dbReference type="Gene3D" id="1.10.1130.10">
    <property type="entry name" value="Flavocytochrome C3, Chain A"/>
    <property type="match status" value="1"/>
</dbReference>
<dbReference type="Gene3D" id="3.60.21.10">
    <property type="match status" value="1"/>
</dbReference>
<evidence type="ECO:0000259" key="1">
    <source>
        <dbReference type="Pfam" id="PF13435"/>
    </source>
</evidence>
<protein>
    <recommendedName>
        <fullName evidence="1">Cytochrome c-552/4 domain-containing protein</fullName>
    </recommendedName>
</protein>
<accession>A0A931PV86</accession>
<dbReference type="AlphaFoldDB" id="A0A931PV86"/>
<dbReference type="InterPro" id="IPR036280">
    <property type="entry name" value="Multihaem_cyt_sf"/>
</dbReference>
<dbReference type="InterPro" id="IPR029052">
    <property type="entry name" value="Metallo-depent_PP-like"/>
</dbReference>
<sequence length="343" mass="36109">MRREGGARPLVLYSGDMVTGTGRQDLYKAQALAEALGSLESAVVQIGAAELSFGQGAVDSIADLSGRQLVESAAVAGSTQAREERPPFLVAAAEGVRVPDQARSAVESAKAASLAPIVLLLGDRAAASALARQFPELALIVFSQSGTAETLREGPVLIVSPGSKLKSVVRLRWTGDRFETPAVIDLGPEWPDDPAVARIFARYLRRVAGAGLIDQIPRVPSGAFAGSTTCGACHGAATAKWKRSAHARALATLEHEHEAADPDCVRCHTTGLGLSGGFYSRARTPALAAVGCESCHGPARDHARSPHRARLPKVGLQACQNCHTLEQSPGFDAAMHWQVIRHR</sequence>
<dbReference type="SUPFAM" id="SSF48695">
    <property type="entry name" value="Multiheme cytochromes"/>
    <property type="match status" value="1"/>
</dbReference>
<dbReference type="Pfam" id="PF13435">
    <property type="entry name" value="Cytochrome_C554"/>
    <property type="match status" value="1"/>
</dbReference>
<evidence type="ECO:0000313" key="2">
    <source>
        <dbReference type="EMBL" id="MBI1756000.1"/>
    </source>
</evidence>
<dbReference type="InterPro" id="IPR023155">
    <property type="entry name" value="Cyt_c-552/4"/>
</dbReference>
<organism evidence="2 3">
    <name type="scientific">Fimbriimonas ginsengisoli</name>
    <dbReference type="NCBI Taxonomy" id="1005039"/>
    <lineage>
        <taxon>Bacteria</taxon>
        <taxon>Bacillati</taxon>
        <taxon>Armatimonadota</taxon>
        <taxon>Fimbriimonadia</taxon>
        <taxon>Fimbriimonadales</taxon>
        <taxon>Fimbriimonadaceae</taxon>
        <taxon>Fimbriimonas</taxon>
    </lineage>
</organism>